<name>A0A4R0YRY3_9GAMM</name>
<evidence type="ECO:0000256" key="1">
    <source>
        <dbReference type="ARBA" id="ARBA00001947"/>
    </source>
</evidence>
<dbReference type="CDD" id="cd07340">
    <property type="entry name" value="M48B_Htpx_like"/>
    <property type="match status" value="1"/>
</dbReference>
<keyword evidence="3" id="KW-0645">Protease</keyword>
<dbReference type="Gene3D" id="3.30.2010.10">
    <property type="entry name" value="Metalloproteases ('zincins'), catalytic domain"/>
    <property type="match status" value="1"/>
</dbReference>
<keyword evidence="8 11" id="KW-1133">Transmembrane helix</keyword>
<accession>A0A4R0YRY3</accession>
<evidence type="ECO:0000259" key="12">
    <source>
        <dbReference type="Pfam" id="PF01435"/>
    </source>
</evidence>
<dbReference type="EMBL" id="SJTG01000001">
    <property type="protein sequence ID" value="TCI12083.1"/>
    <property type="molecule type" value="Genomic_DNA"/>
</dbReference>
<evidence type="ECO:0000256" key="3">
    <source>
        <dbReference type="ARBA" id="ARBA00022670"/>
    </source>
</evidence>
<evidence type="ECO:0000256" key="10">
    <source>
        <dbReference type="ARBA" id="ARBA00023136"/>
    </source>
</evidence>
<evidence type="ECO:0000256" key="2">
    <source>
        <dbReference type="ARBA" id="ARBA00022475"/>
    </source>
</evidence>
<evidence type="ECO:0000256" key="5">
    <source>
        <dbReference type="ARBA" id="ARBA00022723"/>
    </source>
</evidence>
<protein>
    <submittedName>
        <fullName evidence="13">Peptidase M48</fullName>
    </submittedName>
</protein>
<evidence type="ECO:0000256" key="4">
    <source>
        <dbReference type="ARBA" id="ARBA00022692"/>
    </source>
</evidence>
<keyword evidence="2" id="KW-1003">Cell membrane</keyword>
<feature type="transmembrane region" description="Helical" evidence="11">
    <location>
        <begin position="55"/>
        <end position="76"/>
    </location>
</feature>
<feature type="transmembrane region" description="Helical" evidence="11">
    <location>
        <begin position="17"/>
        <end position="43"/>
    </location>
</feature>
<evidence type="ECO:0000313" key="14">
    <source>
        <dbReference type="Proteomes" id="UP000291822"/>
    </source>
</evidence>
<keyword evidence="7" id="KW-0862">Zinc</keyword>
<dbReference type="GO" id="GO:0006508">
    <property type="term" value="P:proteolysis"/>
    <property type="evidence" value="ECO:0007669"/>
    <property type="project" value="UniProtKB-KW"/>
</dbReference>
<proteinExistence type="predicted"/>
<evidence type="ECO:0000256" key="9">
    <source>
        <dbReference type="ARBA" id="ARBA00023049"/>
    </source>
</evidence>
<evidence type="ECO:0000256" key="11">
    <source>
        <dbReference type="SAM" id="Phobius"/>
    </source>
</evidence>
<gene>
    <name evidence="13" type="ORF">EZM97_01580</name>
</gene>
<comment type="caution">
    <text evidence="13">The sequence shown here is derived from an EMBL/GenBank/DDBJ whole genome shotgun (WGS) entry which is preliminary data.</text>
</comment>
<organism evidence="13 14">
    <name type="scientific">Dyella soli</name>
    <dbReference type="NCBI Taxonomy" id="522319"/>
    <lineage>
        <taxon>Bacteria</taxon>
        <taxon>Pseudomonadati</taxon>
        <taxon>Pseudomonadota</taxon>
        <taxon>Gammaproteobacteria</taxon>
        <taxon>Lysobacterales</taxon>
        <taxon>Rhodanobacteraceae</taxon>
        <taxon>Dyella</taxon>
    </lineage>
</organism>
<evidence type="ECO:0000256" key="6">
    <source>
        <dbReference type="ARBA" id="ARBA00022801"/>
    </source>
</evidence>
<evidence type="ECO:0000313" key="13">
    <source>
        <dbReference type="EMBL" id="TCI12083.1"/>
    </source>
</evidence>
<keyword evidence="5" id="KW-0479">Metal-binding</keyword>
<dbReference type="PANTHER" id="PTHR43221:SF2">
    <property type="entry name" value="PROTEASE HTPX HOMOLOG"/>
    <property type="match status" value="1"/>
</dbReference>
<comment type="cofactor">
    <cofactor evidence="1">
        <name>Zn(2+)</name>
        <dbReference type="ChEBI" id="CHEBI:29105"/>
    </cofactor>
</comment>
<dbReference type="AlphaFoldDB" id="A0A4R0YRY3"/>
<keyword evidence="14" id="KW-1185">Reference proteome</keyword>
<sequence>MDFFAEQAHQRALTRKLILLFIVAVAIIVVMVDIPALWLWAIVRHGWIGAFRHRFHWETGVLVVTSLTVVGGILWFSLSRIRSLAEGGPAVARSVGADEVSPETREPQLRRLYNVVEEVAIASGVRVPRVYVLATEDGINAFAAGYEMSDAAVCVTQGCLDHLTRDELQGVIAHEFSHILNGDMRINIRMMGLLYGIQVLGLLGRELMSTDLDDNGRNRDPRGDALLWILGLAMVAAGYVGLVLGRLIQAAVSRSRETLADASAVQFTRQTNGLVGALRKIAAVDEGSSLSLATRDEVAHMMFGEVGPWRSMFATHPPILERIIALEPGYSATALKLFTMRYAKQLDVWRAERYTQGDHFGRVGEGAQEPFNERMPAMTLFAALVGAPGADEAGSSRPPESVVHATQDPESAIWLLLAAMPGYLAGGERDRLMGSALGDDTVDQIRACAGSLSRLTERQRRTVLQFAAQSVLKLPEGRRHTLSNVLDDIARIDAQSDLATYCTLRMLRMRLRNRATLRGARERKLSQCREAFGLVCAVAATIGRPEEADARRVWRVAVHDALPESDLVWPLMPGAWQPMVDAALDELYWLSEPARLLALQALMKTVNRDDEGRTGIAWIRVASTSMDLPTPERAACA</sequence>
<dbReference type="GO" id="GO:0004222">
    <property type="term" value="F:metalloendopeptidase activity"/>
    <property type="evidence" value="ECO:0007669"/>
    <property type="project" value="InterPro"/>
</dbReference>
<evidence type="ECO:0000256" key="7">
    <source>
        <dbReference type="ARBA" id="ARBA00022833"/>
    </source>
</evidence>
<keyword evidence="9" id="KW-0482">Metalloprotease</keyword>
<evidence type="ECO:0000256" key="8">
    <source>
        <dbReference type="ARBA" id="ARBA00022989"/>
    </source>
</evidence>
<feature type="domain" description="Peptidase M48" evidence="12">
    <location>
        <begin position="110"/>
        <end position="327"/>
    </location>
</feature>
<keyword evidence="6" id="KW-0378">Hydrolase</keyword>
<dbReference type="Proteomes" id="UP000291822">
    <property type="component" value="Unassembled WGS sequence"/>
</dbReference>
<dbReference type="PANTHER" id="PTHR43221">
    <property type="entry name" value="PROTEASE HTPX"/>
    <property type="match status" value="1"/>
</dbReference>
<feature type="transmembrane region" description="Helical" evidence="11">
    <location>
        <begin position="225"/>
        <end position="248"/>
    </location>
</feature>
<reference evidence="13 14" key="1">
    <citation type="submission" date="2019-02" db="EMBL/GenBank/DDBJ databases">
        <title>Dyella amyloliquefaciens sp. nov., isolated from forest soil.</title>
        <authorList>
            <person name="Gao Z.-H."/>
            <person name="Qiu L.-H."/>
        </authorList>
    </citation>
    <scope>NUCLEOTIDE SEQUENCE [LARGE SCALE GENOMIC DNA]</scope>
    <source>
        <strain evidence="13 14">KACC 12747</strain>
    </source>
</reference>
<keyword evidence="4 11" id="KW-0812">Transmembrane</keyword>
<dbReference type="InterPro" id="IPR001915">
    <property type="entry name" value="Peptidase_M48"/>
</dbReference>
<keyword evidence="10 11" id="KW-0472">Membrane</keyword>
<dbReference type="Pfam" id="PF01435">
    <property type="entry name" value="Peptidase_M48"/>
    <property type="match status" value="1"/>
</dbReference>
<dbReference type="RefSeq" id="WP_131151137.1">
    <property type="nucleotide sequence ID" value="NZ_SJTG01000001.1"/>
</dbReference>
<dbReference type="GO" id="GO:0046872">
    <property type="term" value="F:metal ion binding"/>
    <property type="evidence" value="ECO:0007669"/>
    <property type="project" value="UniProtKB-KW"/>
</dbReference>
<dbReference type="InterPro" id="IPR050083">
    <property type="entry name" value="HtpX_protease"/>
</dbReference>